<proteinExistence type="predicted"/>
<accession>A0A4R1GKN8</accession>
<protein>
    <submittedName>
        <fullName evidence="1">Uncharacterized protein</fullName>
    </submittedName>
</protein>
<comment type="caution">
    <text evidence="1">The sequence shown here is derived from an EMBL/GenBank/DDBJ whole genome shotgun (WGS) entry which is preliminary data.</text>
</comment>
<dbReference type="AlphaFoldDB" id="A0A4R1GKN8"/>
<gene>
    <name evidence="1" type="ORF">CLV83_2385</name>
</gene>
<dbReference type="Proteomes" id="UP000294546">
    <property type="component" value="Unassembled WGS sequence"/>
</dbReference>
<dbReference type="EMBL" id="SMFU01000008">
    <property type="protein sequence ID" value="TCK07515.1"/>
    <property type="molecule type" value="Genomic_DNA"/>
</dbReference>
<organism evidence="1 2">
    <name type="scientific">Marinobacterium mangrovicola</name>
    <dbReference type="NCBI Taxonomy" id="1476959"/>
    <lineage>
        <taxon>Bacteria</taxon>
        <taxon>Pseudomonadati</taxon>
        <taxon>Pseudomonadota</taxon>
        <taxon>Gammaproteobacteria</taxon>
        <taxon>Oceanospirillales</taxon>
        <taxon>Oceanospirillaceae</taxon>
        <taxon>Marinobacterium</taxon>
    </lineage>
</organism>
<dbReference type="RefSeq" id="WP_132292254.1">
    <property type="nucleotide sequence ID" value="NZ_SMFU01000008.1"/>
</dbReference>
<evidence type="ECO:0000313" key="1">
    <source>
        <dbReference type="EMBL" id="TCK07515.1"/>
    </source>
</evidence>
<name>A0A4R1GKN8_9GAMM</name>
<evidence type="ECO:0000313" key="2">
    <source>
        <dbReference type="Proteomes" id="UP000294546"/>
    </source>
</evidence>
<sequence length="100" mass="11081">MYLIFNRNTQKSPRFTPVHSALAGPISDLSPIRVSGTYPILNPDVGSLGVLFALFLCVMRHWLEKLSFFEPLSGLGNVLYAGCSGAHLRLIPIHEKESKQ</sequence>
<reference evidence="1 2" key="1">
    <citation type="submission" date="2019-03" db="EMBL/GenBank/DDBJ databases">
        <title>Genomic Encyclopedia of Archaeal and Bacterial Type Strains, Phase II (KMG-II): from individual species to whole genera.</title>
        <authorList>
            <person name="Goeker M."/>
        </authorList>
    </citation>
    <scope>NUCLEOTIDE SEQUENCE [LARGE SCALE GENOMIC DNA]</scope>
    <source>
        <strain evidence="1 2">DSM 27697</strain>
    </source>
</reference>
<keyword evidence="2" id="KW-1185">Reference proteome</keyword>